<protein>
    <submittedName>
        <fullName evidence="5">Helix-turn-helix domain-containing protein</fullName>
    </submittedName>
</protein>
<reference evidence="6" key="1">
    <citation type="journal article" date="2019" name="Int. J. Syst. Evol. Microbiol.">
        <title>The Global Catalogue of Microorganisms (GCM) 10K type strain sequencing project: providing services to taxonomists for standard genome sequencing and annotation.</title>
        <authorList>
            <consortium name="The Broad Institute Genomics Platform"/>
            <consortium name="The Broad Institute Genome Sequencing Center for Infectious Disease"/>
            <person name="Wu L."/>
            <person name="Ma J."/>
        </authorList>
    </citation>
    <scope>NUCLEOTIDE SEQUENCE [LARGE SCALE GENOMIC DNA]</scope>
    <source>
        <strain evidence="6">2902at01</strain>
    </source>
</reference>
<dbReference type="SMART" id="SM00342">
    <property type="entry name" value="HTH_ARAC"/>
    <property type="match status" value="1"/>
</dbReference>
<dbReference type="Pfam" id="PF12833">
    <property type="entry name" value="HTH_18"/>
    <property type="match status" value="1"/>
</dbReference>
<dbReference type="Gene3D" id="1.10.10.60">
    <property type="entry name" value="Homeodomain-like"/>
    <property type="match status" value="1"/>
</dbReference>
<organism evidence="5 6">
    <name type="scientific">Micromonospora zhanjiangensis</name>
    <dbReference type="NCBI Taxonomy" id="1522057"/>
    <lineage>
        <taxon>Bacteria</taxon>
        <taxon>Bacillati</taxon>
        <taxon>Actinomycetota</taxon>
        <taxon>Actinomycetes</taxon>
        <taxon>Micromonosporales</taxon>
        <taxon>Micromonosporaceae</taxon>
        <taxon>Micromonospora</taxon>
    </lineage>
</organism>
<feature type="domain" description="HTH araC/xylS-type" evidence="4">
    <location>
        <begin position="218"/>
        <end position="319"/>
    </location>
</feature>
<keyword evidence="6" id="KW-1185">Reference proteome</keyword>
<proteinExistence type="predicted"/>
<dbReference type="InterPro" id="IPR020449">
    <property type="entry name" value="Tscrpt_reg_AraC-type_HTH"/>
</dbReference>
<evidence type="ECO:0000256" key="2">
    <source>
        <dbReference type="ARBA" id="ARBA00023125"/>
    </source>
</evidence>
<gene>
    <name evidence="5" type="ORF">ACFOX0_21435</name>
</gene>
<accession>A0ABV8KQU0</accession>
<dbReference type="PANTHER" id="PTHR46796">
    <property type="entry name" value="HTH-TYPE TRANSCRIPTIONAL ACTIVATOR RHAS-RELATED"/>
    <property type="match status" value="1"/>
</dbReference>
<dbReference type="Proteomes" id="UP001595868">
    <property type="component" value="Unassembled WGS sequence"/>
</dbReference>
<comment type="caution">
    <text evidence="5">The sequence shown here is derived from an EMBL/GenBank/DDBJ whole genome shotgun (WGS) entry which is preliminary data.</text>
</comment>
<dbReference type="RefSeq" id="WP_377548816.1">
    <property type="nucleotide sequence ID" value="NZ_JBHSBN010000016.1"/>
</dbReference>
<dbReference type="EMBL" id="JBHSBN010000016">
    <property type="protein sequence ID" value="MFC4108484.1"/>
    <property type="molecule type" value="Genomic_DNA"/>
</dbReference>
<name>A0ABV8KQU0_9ACTN</name>
<evidence type="ECO:0000256" key="3">
    <source>
        <dbReference type="ARBA" id="ARBA00023163"/>
    </source>
</evidence>
<dbReference type="PRINTS" id="PR00032">
    <property type="entry name" value="HTHARAC"/>
</dbReference>
<dbReference type="InterPro" id="IPR035418">
    <property type="entry name" value="AraC-bd_2"/>
</dbReference>
<keyword evidence="2" id="KW-0238">DNA-binding</keyword>
<dbReference type="InterPro" id="IPR009057">
    <property type="entry name" value="Homeodomain-like_sf"/>
</dbReference>
<dbReference type="PANTHER" id="PTHR46796:SF6">
    <property type="entry name" value="ARAC SUBFAMILY"/>
    <property type="match status" value="1"/>
</dbReference>
<evidence type="ECO:0000256" key="1">
    <source>
        <dbReference type="ARBA" id="ARBA00023015"/>
    </source>
</evidence>
<keyword evidence="1" id="KW-0805">Transcription regulation</keyword>
<dbReference type="SUPFAM" id="SSF46689">
    <property type="entry name" value="Homeodomain-like"/>
    <property type="match status" value="1"/>
</dbReference>
<evidence type="ECO:0000313" key="6">
    <source>
        <dbReference type="Proteomes" id="UP001595868"/>
    </source>
</evidence>
<evidence type="ECO:0000313" key="5">
    <source>
        <dbReference type="EMBL" id="MFC4108484.1"/>
    </source>
</evidence>
<dbReference type="Pfam" id="PF14525">
    <property type="entry name" value="AraC_binding_2"/>
    <property type="match status" value="1"/>
</dbReference>
<sequence>MIYVDSRSDDLPAAERLTWWHDRTRELIVPTVIECDDVANFRASARLVDLAGIHLSRLDYRSIRYRRSPKLVRQSDPEQLVLALTLRGQLNLEVTRRQTVLGVRNFVLYDTSHPFHGWTADDGETASQLLLQIPRTRLPLPARTTDRLIAERICAGDGVGALVATTLTEITRRAPAYRPTDVPRLATIVVDLVTALFAHQLDARASVPTESHRQVLLARVQAFIERRLGDPDLSPGMVAAAHGVSLRHLQLLFQAEGDTVAGWIRHRRLEHCRRALAEPLLVDRSIRALAARWGFPDAAHFSRAFRAAYGIPPRDYRRERAVRE</sequence>
<dbReference type="PROSITE" id="PS01124">
    <property type="entry name" value="HTH_ARAC_FAMILY_2"/>
    <property type="match status" value="1"/>
</dbReference>
<dbReference type="InterPro" id="IPR050204">
    <property type="entry name" value="AraC_XylS_family_regulators"/>
</dbReference>
<evidence type="ECO:0000259" key="4">
    <source>
        <dbReference type="PROSITE" id="PS01124"/>
    </source>
</evidence>
<dbReference type="InterPro" id="IPR018060">
    <property type="entry name" value="HTH_AraC"/>
</dbReference>
<keyword evidence="3" id="KW-0804">Transcription</keyword>